<protein>
    <submittedName>
        <fullName evidence="1">Uncharacterized protein</fullName>
    </submittedName>
</protein>
<dbReference type="HOGENOM" id="CLU_2981936_0_0_1"/>
<dbReference type="EnsemblPlants" id="LPERR01G05410.1">
    <property type="protein sequence ID" value="LPERR01G05410.1"/>
    <property type="gene ID" value="LPERR01G05410"/>
</dbReference>
<keyword evidence="2" id="KW-1185">Reference proteome</keyword>
<accession>A0A0D9UXQ9</accession>
<dbReference type="Gramene" id="LPERR01G05410.1">
    <property type="protein sequence ID" value="LPERR01G05410.1"/>
    <property type="gene ID" value="LPERR01G05410"/>
</dbReference>
<name>A0A0D9UXQ9_9ORYZ</name>
<sequence>MPIAMFPNHIGTRGWALLGNGMGTLRPRQEMEWIEDSGTAVVAVAANSNMRIVSATGT</sequence>
<proteinExistence type="predicted"/>
<dbReference type="AlphaFoldDB" id="A0A0D9UXQ9"/>
<reference evidence="1" key="3">
    <citation type="submission" date="2015-04" db="UniProtKB">
        <authorList>
            <consortium name="EnsemblPlants"/>
        </authorList>
    </citation>
    <scope>IDENTIFICATION</scope>
</reference>
<dbReference type="Proteomes" id="UP000032180">
    <property type="component" value="Chromosome 1"/>
</dbReference>
<reference evidence="2" key="2">
    <citation type="submission" date="2013-12" db="EMBL/GenBank/DDBJ databases">
        <authorList>
            <person name="Yu Y."/>
            <person name="Lee S."/>
            <person name="de Baynast K."/>
            <person name="Wissotski M."/>
            <person name="Liu L."/>
            <person name="Talag J."/>
            <person name="Goicoechea J."/>
            <person name="Angelova A."/>
            <person name="Jetty R."/>
            <person name="Kudrna D."/>
            <person name="Golser W."/>
            <person name="Rivera L."/>
            <person name="Zhang J."/>
            <person name="Wing R."/>
        </authorList>
    </citation>
    <scope>NUCLEOTIDE SEQUENCE</scope>
</reference>
<evidence type="ECO:0000313" key="2">
    <source>
        <dbReference type="Proteomes" id="UP000032180"/>
    </source>
</evidence>
<reference evidence="1 2" key="1">
    <citation type="submission" date="2012-08" db="EMBL/GenBank/DDBJ databases">
        <title>Oryza genome evolution.</title>
        <authorList>
            <person name="Wing R.A."/>
        </authorList>
    </citation>
    <scope>NUCLEOTIDE SEQUENCE</scope>
</reference>
<organism evidence="1 2">
    <name type="scientific">Leersia perrieri</name>
    <dbReference type="NCBI Taxonomy" id="77586"/>
    <lineage>
        <taxon>Eukaryota</taxon>
        <taxon>Viridiplantae</taxon>
        <taxon>Streptophyta</taxon>
        <taxon>Embryophyta</taxon>
        <taxon>Tracheophyta</taxon>
        <taxon>Spermatophyta</taxon>
        <taxon>Magnoliopsida</taxon>
        <taxon>Liliopsida</taxon>
        <taxon>Poales</taxon>
        <taxon>Poaceae</taxon>
        <taxon>BOP clade</taxon>
        <taxon>Oryzoideae</taxon>
        <taxon>Oryzeae</taxon>
        <taxon>Oryzinae</taxon>
        <taxon>Leersia</taxon>
    </lineage>
</organism>
<evidence type="ECO:0000313" key="1">
    <source>
        <dbReference type="EnsemblPlants" id="LPERR01G05410.1"/>
    </source>
</evidence>